<dbReference type="InterPro" id="IPR000719">
    <property type="entry name" value="Prot_kinase_dom"/>
</dbReference>
<dbReference type="PROSITE" id="PS50011">
    <property type="entry name" value="PROTEIN_KINASE_DOM"/>
    <property type="match status" value="1"/>
</dbReference>
<reference evidence="2" key="1">
    <citation type="journal article" date="2014" name="Int. J. Syst. Evol. Microbiol.">
        <title>Complete genome sequence of Corynebacterium casei LMG S-19264T (=DSM 44701T), isolated from a smear-ripened cheese.</title>
        <authorList>
            <consortium name="US DOE Joint Genome Institute (JGI-PGF)"/>
            <person name="Walter F."/>
            <person name="Albersmeier A."/>
            <person name="Kalinowski J."/>
            <person name="Ruckert C."/>
        </authorList>
    </citation>
    <scope>NUCLEOTIDE SEQUENCE</scope>
    <source>
        <strain evidence="2">CGMCC 1.12408</strain>
    </source>
</reference>
<dbReference type="GO" id="GO:0005524">
    <property type="term" value="F:ATP binding"/>
    <property type="evidence" value="ECO:0007669"/>
    <property type="project" value="InterPro"/>
</dbReference>
<evidence type="ECO:0000313" key="2">
    <source>
        <dbReference type="EMBL" id="GGA90181.1"/>
    </source>
</evidence>
<dbReference type="AlphaFoldDB" id="A0A916WD81"/>
<dbReference type="SUPFAM" id="SSF56112">
    <property type="entry name" value="Protein kinase-like (PK-like)"/>
    <property type="match status" value="1"/>
</dbReference>
<accession>A0A916WD81</accession>
<keyword evidence="2" id="KW-0808">Transferase</keyword>
<comment type="caution">
    <text evidence="2">The sequence shown here is derived from an EMBL/GenBank/DDBJ whole genome shotgun (WGS) entry which is preliminary data.</text>
</comment>
<evidence type="ECO:0000313" key="3">
    <source>
        <dbReference type="Proteomes" id="UP000613512"/>
    </source>
</evidence>
<name>A0A916WD81_9BACI</name>
<keyword evidence="2" id="KW-0418">Kinase</keyword>
<sequence length="256" mass="30306">MLRPIRRAYQFVMDHPIKDGQCIHQRYLIKELLGAGSYGIVYLCEDLQTQDCKVVKQLRPSKRKMKKELQLFEKEKSLIQKLDHPHMPKFYEDFTENGNLFFVMSFIEGDNLDEAIFSKQISFHEQEALQFVSKLLSLVEYLHQRNIYHLDLRIPNIIIQKNEPYVIDFGLAKEVIDHEVAKEMKLQDFYDFGDILLYLLYTTYPAKKKKALPWTEELSLQQETVYLLKRLLQITSPYTTIEDIGIDFDKAMKANE</sequence>
<dbReference type="RefSeq" id="WP_188386066.1">
    <property type="nucleotide sequence ID" value="NZ_BMEY01000026.1"/>
</dbReference>
<protein>
    <submittedName>
        <fullName evidence="2">Serine/threonine-protein kinase YbdM</fullName>
    </submittedName>
</protein>
<dbReference type="InterPro" id="IPR011009">
    <property type="entry name" value="Kinase-like_dom_sf"/>
</dbReference>
<gene>
    <name evidence="2" type="primary">ybdM</name>
    <name evidence="2" type="ORF">GCM10008025_35980</name>
</gene>
<dbReference type="Pfam" id="PF00069">
    <property type="entry name" value="Pkinase"/>
    <property type="match status" value="1"/>
</dbReference>
<proteinExistence type="predicted"/>
<evidence type="ECO:0000259" key="1">
    <source>
        <dbReference type="PROSITE" id="PS50011"/>
    </source>
</evidence>
<dbReference type="GO" id="GO:0004672">
    <property type="term" value="F:protein kinase activity"/>
    <property type="evidence" value="ECO:0007669"/>
    <property type="project" value="InterPro"/>
</dbReference>
<dbReference type="Gene3D" id="1.10.510.10">
    <property type="entry name" value="Transferase(Phosphotransferase) domain 1"/>
    <property type="match status" value="1"/>
</dbReference>
<keyword evidence="3" id="KW-1185">Reference proteome</keyword>
<feature type="domain" description="Protein kinase" evidence="1">
    <location>
        <begin position="27"/>
        <end position="256"/>
    </location>
</feature>
<dbReference type="Proteomes" id="UP000613512">
    <property type="component" value="Unassembled WGS sequence"/>
</dbReference>
<dbReference type="PANTHER" id="PTHR24347">
    <property type="entry name" value="SERINE/THREONINE-PROTEIN KINASE"/>
    <property type="match status" value="1"/>
</dbReference>
<reference evidence="2" key="2">
    <citation type="submission" date="2020-09" db="EMBL/GenBank/DDBJ databases">
        <authorList>
            <person name="Sun Q."/>
            <person name="Zhou Y."/>
        </authorList>
    </citation>
    <scope>NUCLEOTIDE SEQUENCE</scope>
    <source>
        <strain evidence="2">CGMCC 1.12408</strain>
    </source>
</reference>
<organism evidence="2 3">
    <name type="scientific">Ornithinibacillus halotolerans</name>
    <dbReference type="NCBI Taxonomy" id="1274357"/>
    <lineage>
        <taxon>Bacteria</taxon>
        <taxon>Bacillati</taxon>
        <taxon>Bacillota</taxon>
        <taxon>Bacilli</taxon>
        <taxon>Bacillales</taxon>
        <taxon>Bacillaceae</taxon>
        <taxon>Ornithinibacillus</taxon>
    </lineage>
</organism>
<dbReference type="EMBL" id="BMEY01000026">
    <property type="protein sequence ID" value="GGA90181.1"/>
    <property type="molecule type" value="Genomic_DNA"/>
</dbReference>